<evidence type="ECO:0000313" key="2">
    <source>
        <dbReference type="EMBL" id="CAL4120849.1"/>
    </source>
</evidence>
<dbReference type="EMBL" id="CAXKWB010018378">
    <property type="protein sequence ID" value="CAL4120849.1"/>
    <property type="molecule type" value="Genomic_DNA"/>
</dbReference>
<comment type="caution">
    <text evidence="2">The sequence shown here is derived from an EMBL/GenBank/DDBJ whole genome shotgun (WGS) entry which is preliminary data.</text>
</comment>
<feature type="region of interest" description="Disordered" evidence="1">
    <location>
        <begin position="1"/>
        <end position="78"/>
    </location>
</feature>
<feature type="region of interest" description="Disordered" evidence="1">
    <location>
        <begin position="137"/>
        <end position="158"/>
    </location>
</feature>
<dbReference type="AlphaFoldDB" id="A0AAV2R8I5"/>
<evidence type="ECO:0000256" key="1">
    <source>
        <dbReference type="SAM" id="MobiDB-lite"/>
    </source>
</evidence>
<proteinExistence type="predicted"/>
<reference evidence="2 3" key="1">
    <citation type="submission" date="2024-05" db="EMBL/GenBank/DDBJ databases">
        <authorList>
            <person name="Wallberg A."/>
        </authorList>
    </citation>
    <scope>NUCLEOTIDE SEQUENCE [LARGE SCALE GENOMIC DNA]</scope>
</reference>
<dbReference type="Proteomes" id="UP001497623">
    <property type="component" value="Unassembled WGS sequence"/>
</dbReference>
<keyword evidence="3" id="KW-1185">Reference proteome</keyword>
<evidence type="ECO:0000313" key="3">
    <source>
        <dbReference type="Proteomes" id="UP001497623"/>
    </source>
</evidence>
<protein>
    <submittedName>
        <fullName evidence="2">Uncharacterized protein</fullName>
    </submittedName>
</protein>
<name>A0AAV2R8I5_MEGNR</name>
<gene>
    <name evidence="2" type="ORF">MNOR_LOCUS22134</name>
</gene>
<organism evidence="2 3">
    <name type="scientific">Meganyctiphanes norvegica</name>
    <name type="common">Northern krill</name>
    <name type="synonym">Thysanopoda norvegica</name>
    <dbReference type="NCBI Taxonomy" id="48144"/>
    <lineage>
        <taxon>Eukaryota</taxon>
        <taxon>Metazoa</taxon>
        <taxon>Ecdysozoa</taxon>
        <taxon>Arthropoda</taxon>
        <taxon>Crustacea</taxon>
        <taxon>Multicrustacea</taxon>
        <taxon>Malacostraca</taxon>
        <taxon>Eumalacostraca</taxon>
        <taxon>Eucarida</taxon>
        <taxon>Euphausiacea</taxon>
        <taxon>Euphausiidae</taxon>
        <taxon>Meganyctiphanes</taxon>
    </lineage>
</organism>
<accession>A0AAV2R8I5</accession>
<feature type="non-terminal residue" evidence="2">
    <location>
        <position position="446"/>
    </location>
</feature>
<feature type="compositionally biased region" description="Polar residues" evidence="1">
    <location>
        <begin position="1"/>
        <end position="13"/>
    </location>
</feature>
<sequence length="446" mass="48021">MLPFTSSPVESSTPPLPIADGLPCSSSCLDGTMKAKMAEGAGIGIPEGDSEEEGTSSREKEMDQVPPPPDLGDGMLDLNESQKAAAAVPVDELPGYSQPSNCDRNSVESQFWRDNCQQGPETPVRNQYENSLSPEVEDMESLSASAEGGDIPCSSLPDLCDTGRSSGGSVLEQQDTYMEVTEHLEAQLSDVGNSVAALTCTKEKDHCDDADVCLEENSIDISNFSINDERGAVGGDVNNSLGCEEYLCKDNKSEDSLVLEASGPSEDYLLHDNRQISLVACGITQCDPLVSENVHKINDDKLVEDKDFSLEENLGVTLIRQNLHQSSNPMYNKWPCCFFITQEHLPSFSIDSHGRPIGYEASAVIYPTPPGASRPGASSSGSEEVMINDIPVAPVWGQGSSVSGRDVEQIKIAKRMGLIQHLPCGTYDSTVKTSECYSCKHNFKCS</sequence>